<sequence length="37" mass="4472">MYFEYDKNIMRSIVKKLMDDTSKDKENEEQAKDGEEI</sequence>
<dbReference type="Proteomes" id="UP001217963">
    <property type="component" value="Chromosome V"/>
</dbReference>
<protein>
    <submittedName>
        <fullName evidence="1">Uncharacterized protein</fullName>
    </submittedName>
</protein>
<evidence type="ECO:0000313" key="2">
    <source>
        <dbReference type="Proteomes" id="UP001217963"/>
    </source>
</evidence>
<reference evidence="1 2" key="1">
    <citation type="submission" date="2023-02" db="EMBL/GenBank/DDBJ databases">
        <title>Encephalitozoon hellem ATCC 50451 complete genome.</title>
        <authorList>
            <person name="Mascarenhas dos Santos A.C."/>
            <person name="Julian A.T."/>
            <person name="Pombert J.-F."/>
        </authorList>
    </citation>
    <scope>NUCLEOTIDE SEQUENCE [LARGE SCALE GENOMIC DNA]</scope>
    <source>
        <strain evidence="1 2">ATCC 50451</strain>
    </source>
</reference>
<organism evidence="1 2">
    <name type="scientific">Encephalitozoon hellem</name>
    <name type="common">Microsporidian parasite</name>
    <dbReference type="NCBI Taxonomy" id="27973"/>
    <lineage>
        <taxon>Eukaryota</taxon>
        <taxon>Fungi</taxon>
        <taxon>Fungi incertae sedis</taxon>
        <taxon>Microsporidia</taxon>
        <taxon>Unikaryonidae</taxon>
        <taxon>Encephalitozoon</taxon>
    </lineage>
</organism>
<evidence type="ECO:0000313" key="1">
    <source>
        <dbReference type="EMBL" id="WEL38687.1"/>
    </source>
</evidence>
<name>A0ABY8CIG8_ENCHE</name>
<keyword evidence="2" id="KW-1185">Reference proteome</keyword>
<dbReference type="EMBL" id="CP119066">
    <property type="protein sequence ID" value="WEL38687.1"/>
    <property type="molecule type" value="Genomic_DNA"/>
</dbReference>
<accession>A0ABY8CIG8</accession>
<proteinExistence type="predicted"/>
<gene>
    <name evidence="1" type="ORF">PFJ87_05g01570</name>
</gene>